<name>A0ABW3M295_9PSEU</name>
<keyword evidence="2" id="KW-1185">Reference proteome</keyword>
<evidence type="ECO:0000313" key="2">
    <source>
        <dbReference type="Proteomes" id="UP001597045"/>
    </source>
</evidence>
<organism evidence="1 2">
    <name type="scientific">Kibdelosporangium lantanae</name>
    <dbReference type="NCBI Taxonomy" id="1497396"/>
    <lineage>
        <taxon>Bacteria</taxon>
        <taxon>Bacillati</taxon>
        <taxon>Actinomycetota</taxon>
        <taxon>Actinomycetes</taxon>
        <taxon>Pseudonocardiales</taxon>
        <taxon>Pseudonocardiaceae</taxon>
        <taxon>Kibdelosporangium</taxon>
    </lineage>
</organism>
<gene>
    <name evidence="1" type="ORF">ACFQ1S_01790</name>
</gene>
<protein>
    <submittedName>
        <fullName evidence="1">Uncharacterized protein</fullName>
    </submittedName>
</protein>
<reference evidence="2" key="1">
    <citation type="journal article" date="2019" name="Int. J. Syst. Evol. Microbiol.">
        <title>The Global Catalogue of Microorganisms (GCM) 10K type strain sequencing project: providing services to taxonomists for standard genome sequencing and annotation.</title>
        <authorList>
            <consortium name="The Broad Institute Genomics Platform"/>
            <consortium name="The Broad Institute Genome Sequencing Center for Infectious Disease"/>
            <person name="Wu L."/>
            <person name="Ma J."/>
        </authorList>
    </citation>
    <scope>NUCLEOTIDE SEQUENCE [LARGE SCALE GENOMIC DNA]</scope>
    <source>
        <strain evidence="2">JCM 31486</strain>
    </source>
</reference>
<accession>A0ABW3M295</accession>
<sequence>MNRVELFTGTADKTAQSQYDSLYTLADGIADNLTPRLAVTEPHWSSLASYVGDTLRRCVAEVREKEQWQLIGQDPPVELEHIDRLLVDLHATLAELAWGDLDCPTIVQAARSGDYKHALARVADHARAMCTKRTSTRQNVFRAAACKAGLRVEVIARSLEHPDAVYWPPTEIAVMVEIIDVTDWPHILHTMQALLPHDPGADGGRPAILIIPTVGEKPIPHMAQRLITTMWPDTGPAYARWANTLPPPHPTPLTDAVVNAHQALRGLSGIAVFATHRELDARHDTFAQREVERYRLALQAIDTMQPADSVISEIIRFLKLTAQRVQAELDDGPPTSEGQNALSVGLSRGTIAAPTDDMTTLQGLLAICLQWDINSATAVHMLEQP</sequence>
<comment type="caution">
    <text evidence="1">The sequence shown here is derived from an EMBL/GenBank/DDBJ whole genome shotgun (WGS) entry which is preliminary data.</text>
</comment>
<proteinExistence type="predicted"/>
<dbReference type="EMBL" id="JBHTIS010000049">
    <property type="protein sequence ID" value="MFD1044412.1"/>
    <property type="molecule type" value="Genomic_DNA"/>
</dbReference>
<dbReference type="Proteomes" id="UP001597045">
    <property type="component" value="Unassembled WGS sequence"/>
</dbReference>
<evidence type="ECO:0000313" key="1">
    <source>
        <dbReference type="EMBL" id="MFD1044412.1"/>
    </source>
</evidence>